<reference evidence="1 2" key="1">
    <citation type="submission" date="2018-05" db="EMBL/GenBank/DDBJ databases">
        <title>Rhodohalobacter halophilus gen. nov., sp. nov., a moderately halophilic member of the family Balneolaceae.</title>
        <authorList>
            <person name="Liu Z.-W."/>
        </authorList>
    </citation>
    <scope>NUCLEOTIDE SEQUENCE [LARGE SCALE GENOMIC DNA]</scope>
    <source>
        <strain evidence="1 2">8A47</strain>
    </source>
</reference>
<dbReference type="Proteomes" id="UP000245533">
    <property type="component" value="Unassembled WGS sequence"/>
</dbReference>
<sequence>MPDSRPGYHSNRFERKRAQPGFTFQHDQLFLYFRVHQQVCTLNHCSQQNQNEINIDSTMSIKLTYFSTILLIILLSAPNLQAQDEPLGDRMKEKLKSEEFNVTFLMQTFGNVTFTDREFNDSNGFELDANRLGFRGVLDGNFSYRLQLEYTDSPTILDARLGYTFSDQLEVQVGSFKPRLSADLDPNPGITDFIDRARQVGATMNNREIGITLLGESSGWGYAFGMYNGNRLQNENDGRFLYTGRLSYTFGEDGNSLEFALNGAFNQTENERVGKSGLTSAGDRELYGIYAQFEKNPLFGTFEYLQSSFDAVELLAEETISGFFATLGTNISERDQVIARWDHLEYDVINQESDLLILAFKRKVTSLISIHINGLALLGSEEFNGENQFGVKTNLQFQF</sequence>
<dbReference type="InterPro" id="IPR023614">
    <property type="entry name" value="Porin_dom_sf"/>
</dbReference>
<accession>A0A316TTW2</accession>
<proteinExistence type="predicted"/>
<organism evidence="1 2">
    <name type="scientific">Rhodohalobacter mucosus</name>
    <dbReference type="NCBI Taxonomy" id="2079485"/>
    <lineage>
        <taxon>Bacteria</taxon>
        <taxon>Pseudomonadati</taxon>
        <taxon>Balneolota</taxon>
        <taxon>Balneolia</taxon>
        <taxon>Balneolales</taxon>
        <taxon>Balneolaceae</taxon>
        <taxon>Rhodohalobacter</taxon>
    </lineage>
</organism>
<dbReference type="InterPro" id="IPR010870">
    <property type="entry name" value="Porin_O/P"/>
</dbReference>
<evidence type="ECO:0000313" key="1">
    <source>
        <dbReference type="EMBL" id="PWN05732.1"/>
    </source>
</evidence>
<name>A0A316TTW2_9BACT</name>
<gene>
    <name evidence="1" type="ORF">DDZ15_14195</name>
</gene>
<keyword evidence="2" id="KW-1185">Reference proteome</keyword>
<protein>
    <recommendedName>
        <fullName evidence="3">Phosphate-selective porin O and P</fullName>
    </recommendedName>
</protein>
<dbReference type="AlphaFoldDB" id="A0A316TTW2"/>
<dbReference type="SUPFAM" id="SSF56935">
    <property type="entry name" value="Porins"/>
    <property type="match status" value="1"/>
</dbReference>
<dbReference type="Gene3D" id="2.40.160.10">
    <property type="entry name" value="Porin"/>
    <property type="match status" value="1"/>
</dbReference>
<comment type="caution">
    <text evidence="1">The sequence shown here is derived from an EMBL/GenBank/DDBJ whole genome shotgun (WGS) entry which is preliminary data.</text>
</comment>
<evidence type="ECO:0008006" key="3">
    <source>
        <dbReference type="Google" id="ProtNLM"/>
    </source>
</evidence>
<dbReference type="Pfam" id="PF07396">
    <property type="entry name" value="Porin_O_P"/>
    <property type="match status" value="1"/>
</dbReference>
<dbReference type="EMBL" id="QGGB01000009">
    <property type="protein sequence ID" value="PWN05732.1"/>
    <property type="molecule type" value="Genomic_DNA"/>
</dbReference>
<evidence type="ECO:0000313" key="2">
    <source>
        <dbReference type="Proteomes" id="UP000245533"/>
    </source>
</evidence>